<evidence type="ECO:0000256" key="1">
    <source>
        <dbReference type="SAM" id="Phobius"/>
    </source>
</evidence>
<keyword evidence="1" id="KW-0472">Membrane</keyword>
<name>A0A1X7URX1_AMPQE</name>
<sequence length="73" mass="8544">MEEKNKYELDMPSLVLQNPENDYELVDFSTNARRDNARPTETTLRKKASEQTSWKRLLLVIAALQCLMVFLLL</sequence>
<accession>A0A1X7URX1</accession>
<dbReference type="InParanoid" id="A0A1X7URX1"/>
<proteinExistence type="predicted"/>
<feature type="transmembrane region" description="Helical" evidence="1">
    <location>
        <begin position="54"/>
        <end position="72"/>
    </location>
</feature>
<evidence type="ECO:0000313" key="2">
    <source>
        <dbReference type="EnsemblMetazoa" id="Aqu2.1.30416_001"/>
    </source>
</evidence>
<dbReference type="EnsemblMetazoa" id="Aqu2.1.30416_001">
    <property type="protein sequence ID" value="Aqu2.1.30416_001"/>
    <property type="gene ID" value="Aqu2.1.30416"/>
</dbReference>
<protein>
    <submittedName>
        <fullName evidence="2">Uncharacterized protein</fullName>
    </submittedName>
</protein>
<organism evidence="2">
    <name type="scientific">Amphimedon queenslandica</name>
    <name type="common">Sponge</name>
    <dbReference type="NCBI Taxonomy" id="400682"/>
    <lineage>
        <taxon>Eukaryota</taxon>
        <taxon>Metazoa</taxon>
        <taxon>Porifera</taxon>
        <taxon>Demospongiae</taxon>
        <taxon>Heteroscleromorpha</taxon>
        <taxon>Haplosclerida</taxon>
        <taxon>Niphatidae</taxon>
        <taxon>Amphimedon</taxon>
    </lineage>
</organism>
<keyword evidence="1" id="KW-1133">Transmembrane helix</keyword>
<reference evidence="2" key="1">
    <citation type="submission" date="2017-05" db="UniProtKB">
        <authorList>
            <consortium name="EnsemblMetazoa"/>
        </authorList>
    </citation>
    <scope>IDENTIFICATION</scope>
</reference>
<keyword evidence="1" id="KW-0812">Transmembrane</keyword>
<dbReference type="AlphaFoldDB" id="A0A1X7URX1"/>